<comment type="function">
    <text evidence="7">Positively regulates a late step in synaptic vesicle exocytosis.</text>
</comment>
<dbReference type="CDD" id="cd22809">
    <property type="entry name" value="Complexin_NTD_CPLX_III_IV"/>
    <property type="match status" value="1"/>
</dbReference>
<dbReference type="GO" id="GO:0031201">
    <property type="term" value="C:SNARE complex"/>
    <property type="evidence" value="ECO:0007669"/>
    <property type="project" value="TreeGrafter"/>
</dbReference>
<dbReference type="PANTHER" id="PTHR16705">
    <property type="entry name" value="COMPLEXIN"/>
    <property type="match status" value="1"/>
</dbReference>
<evidence type="ECO:0000256" key="8">
    <source>
        <dbReference type="SAM" id="MobiDB-lite"/>
    </source>
</evidence>
<evidence type="ECO:0000256" key="7">
    <source>
        <dbReference type="ARBA" id="ARBA00037297"/>
    </source>
</evidence>
<dbReference type="GO" id="GO:0016079">
    <property type="term" value="P:synaptic vesicle exocytosis"/>
    <property type="evidence" value="ECO:0007669"/>
    <property type="project" value="TreeGrafter"/>
</dbReference>
<proteinExistence type="inferred from homology"/>
<dbReference type="GO" id="GO:0043195">
    <property type="term" value="C:terminal bouton"/>
    <property type="evidence" value="ECO:0007669"/>
    <property type="project" value="TreeGrafter"/>
</dbReference>
<evidence type="ECO:0000313" key="10">
    <source>
        <dbReference type="Proteomes" id="UP001178461"/>
    </source>
</evidence>
<evidence type="ECO:0000313" key="9">
    <source>
        <dbReference type="EMBL" id="CAI5798289.1"/>
    </source>
</evidence>
<dbReference type="Proteomes" id="UP001178461">
    <property type="component" value="Chromosome 16"/>
</dbReference>
<protein>
    <submittedName>
        <fullName evidence="9">Complexincomplexin-3-like</fullName>
    </submittedName>
</protein>
<keyword evidence="10" id="KW-1185">Reference proteome</keyword>
<gene>
    <name evidence="9" type="ORF">PODLI_1B016691</name>
</gene>
<evidence type="ECO:0000256" key="2">
    <source>
        <dbReference type="ARBA" id="ARBA00022448"/>
    </source>
</evidence>
<dbReference type="AlphaFoldDB" id="A0AA35LLB0"/>
<evidence type="ECO:0000256" key="4">
    <source>
        <dbReference type="ARBA" id="ARBA00022775"/>
    </source>
</evidence>
<comment type="similarity">
    <text evidence="1">Belongs to the complexin/synaphin family.</text>
</comment>
<keyword evidence="5" id="KW-0770">Synapse</keyword>
<feature type="region of interest" description="Disordered" evidence="8">
    <location>
        <begin position="95"/>
        <end position="124"/>
    </location>
</feature>
<sequence>MEQCVTGCQHVPGVPHGKPADVLLKLELLKSSNLLSGALGERRPASYLCLTEAQKTPRFPAVLPMESAVKSAFGVPARQLLCCVSADFPREKGISTQRCHSKNRAQPPARKTPINEKHKSKRDAAFAQQKAERATMRAHLRQKYQLPKNRTDKKQLEAVGNKTKLPQDLLAIVKPKATTDPSSIFSSFGGLDFSALRVTAASAVQSLQRPVQCPVM</sequence>
<keyword evidence="2" id="KW-0813">Transport</keyword>
<name>A0AA35LLB0_9SAUR</name>
<comment type="subcellular location">
    <subcellularLocation>
        <location evidence="6">Synapse</location>
    </subcellularLocation>
</comment>
<dbReference type="GO" id="GO:0019905">
    <property type="term" value="F:syntaxin binding"/>
    <property type="evidence" value="ECO:0007669"/>
    <property type="project" value="InterPro"/>
</dbReference>
<evidence type="ECO:0000256" key="5">
    <source>
        <dbReference type="ARBA" id="ARBA00023018"/>
    </source>
</evidence>
<dbReference type="Pfam" id="PF05835">
    <property type="entry name" value="Synaphin"/>
    <property type="match status" value="1"/>
</dbReference>
<keyword evidence="3" id="KW-0268">Exocytosis</keyword>
<dbReference type="GO" id="GO:0046928">
    <property type="term" value="P:regulation of neurotransmitter secretion"/>
    <property type="evidence" value="ECO:0007669"/>
    <property type="project" value="TreeGrafter"/>
</dbReference>
<accession>A0AA35LLB0</accession>
<evidence type="ECO:0000256" key="3">
    <source>
        <dbReference type="ARBA" id="ARBA00022483"/>
    </source>
</evidence>
<reference evidence="9" key="1">
    <citation type="submission" date="2022-12" db="EMBL/GenBank/DDBJ databases">
        <authorList>
            <person name="Alioto T."/>
            <person name="Alioto T."/>
            <person name="Gomez Garrido J."/>
        </authorList>
    </citation>
    <scope>NUCLEOTIDE SEQUENCE</scope>
</reference>
<evidence type="ECO:0000256" key="1">
    <source>
        <dbReference type="ARBA" id="ARBA00005396"/>
    </source>
</evidence>
<dbReference type="PANTHER" id="PTHR16705:SF4">
    <property type="entry name" value="COMPLEXIN"/>
    <property type="match status" value="1"/>
</dbReference>
<organism evidence="9 10">
    <name type="scientific">Podarcis lilfordi</name>
    <name type="common">Lilford's wall lizard</name>
    <dbReference type="NCBI Taxonomy" id="74358"/>
    <lineage>
        <taxon>Eukaryota</taxon>
        <taxon>Metazoa</taxon>
        <taxon>Chordata</taxon>
        <taxon>Craniata</taxon>
        <taxon>Vertebrata</taxon>
        <taxon>Euteleostomi</taxon>
        <taxon>Lepidosauria</taxon>
        <taxon>Squamata</taxon>
        <taxon>Bifurcata</taxon>
        <taxon>Unidentata</taxon>
        <taxon>Episquamata</taxon>
        <taxon>Laterata</taxon>
        <taxon>Lacertibaenia</taxon>
        <taxon>Lacertidae</taxon>
        <taxon>Podarcis</taxon>
    </lineage>
</organism>
<keyword evidence="4" id="KW-0532">Neurotransmitter transport</keyword>
<evidence type="ECO:0000256" key="6">
    <source>
        <dbReference type="ARBA" id="ARBA00034103"/>
    </source>
</evidence>
<dbReference type="EMBL" id="OX395143">
    <property type="protein sequence ID" value="CAI5798289.1"/>
    <property type="molecule type" value="Genomic_DNA"/>
</dbReference>
<dbReference type="InterPro" id="IPR008849">
    <property type="entry name" value="Synaphin"/>
</dbReference>